<proteinExistence type="inferred from homology"/>
<dbReference type="Gene3D" id="3.90.1300.10">
    <property type="entry name" value="Amidase signature (AS) domain"/>
    <property type="match status" value="1"/>
</dbReference>
<protein>
    <submittedName>
        <fullName evidence="3">Amidase</fullName>
    </submittedName>
</protein>
<dbReference type="PROSITE" id="PS00571">
    <property type="entry name" value="AMIDASES"/>
    <property type="match status" value="1"/>
</dbReference>
<dbReference type="InterPro" id="IPR023631">
    <property type="entry name" value="Amidase_dom"/>
</dbReference>
<organism evidence="3 4">
    <name type="scientific">Nostocoides veronense</name>
    <dbReference type="NCBI Taxonomy" id="330836"/>
    <lineage>
        <taxon>Bacteria</taxon>
        <taxon>Bacillati</taxon>
        <taxon>Actinomycetota</taxon>
        <taxon>Actinomycetes</taxon>
        <taxon>Micrococcales</taxon>
        <taxon>Intrasporangiaceae</taxon>
        <taxon>Nostocoides</taxon>
    </lineage>
</organism>
<dbReference type="Proteomes" id="UP001499938">
    <property type="component" value="Unassembled WGS sequence"/>
</dbReference>
<name>A0ABP4Y2M9_9MICO</name>
<dbReference type="SUPFAM" id="SSF75304">
    <property type="entry name" value="Amidase signature (AS) enzymes"/>
    <property type="match status" value="1"/>
</dbReference>
<evidence type="ECO:0000256" key="1">
    <source>
        <dbReference type="ARBA" id="ARBA00009199"/>
    </source>
</evidence>
<dbReference type="PANTHER" id="PTHR11895">
    <property type="entry name" value="TRANSAMIDASE"/>
    <property type="match status" value="1"/>
</dbReference>
<dbReference type="PANTHER" id="PTHR11895:SF7">
    <property type="entry name" value="GLUTAMYL-TRNA(GLN) AMIDOTRANSFERASE SUBUNIT A, MITOCHONDRIAL"/>
    <property type="match status" value="1"/>
</dbReference>
<dbReference type="InterPro" id="IPR020556">
    <property type="entry name" value="Amidase_CS"/>
</dbReference>
<evidence type="ECO:0000313" key="4">
    <source>
        <dbReference type="Proteomes" id="UP001499938"/>
    </source>
</evidence>
<accession>A0ABP4Y2M9</accession>
<dbReference type="RefSeq" id="WP_344084842.1">
    <property type="nucleotide sequence ID" value="NZ_BAAAPO010000033.1"/>
</dbReference>
<dbReference type="Pfam" id="PF01425">
    <property type="entry name" value="Amidase"/>
    <property type="match status" value="1"/>
</dbReference>
<keyword evidence="4" id="KW-1185">Reference proteome</keyword>
<comment type="similarity">
    <text evidence="1">Belongs to the amidase family.</text>
</comment>
<sequence length="489" mass="51823">MDEYLDHDAMGLAELVRTKQVSPAELLAAAQARADAVNPRINAIVRRLDPPVSRAGVEAPFYGVPFLFKDLDHHLAGHPTGAGSRAWQSYVHRENDVVSDRWLAAGLVVFGRTNTPEFGAKGITEPLVGGPTRNPWNLDHAPGGSSGGSAAAVAAGIVPCSAASDGGGSIRIPASACGVFGLKATRGLIPAGPQLGEGLLGSVSNGVHSRSVRDTAAMLDVLAGPSPTSPYLAARPATPLREEIGRDPGRLRVAVCTDSAINPKPDPEAITAAEATATLLESLGHQVERLPRMPYDDAALAKDFLTTWFAWCAWQVAQSKRITGAGDEGFEPDTLVMAALGRATKPVDLVAAIENRQRYVRSMAAFFETHDLLLTPTTATAPPRIGAFDLPPLVQRAQAALIKGRSAGILRFTPVVDQMITQNLGWVPYTQLANLTGLPAMSVPLHWTPAGLPIGSQFVGRLGSEAMLLRLASQLEAAQPWWHRRPLVI</sequence>
<dbReference type="InterPro" id="IPR036928">
    <property type="entry name" value="AS_sf"/>
</dbReference>
<evidence type="ECO:0000259" key="2">
    <source>
        <dbReference type="Pfam" id="PF01425"/>
    </source>
</evidence>
<dbReference type="EMBL" id="BAAAPO010000033">
    <property type="protein sequence ID" value="GAA1796963.1"/>
    <property type="molecule type" value="Genomic_DNA"/>
</dbReference>
<feature type="domain" description="Amidase" evidence="2">
    <location>
        <begin position="25"/>
        <end position="469"/>
    </location>
</feature>
<comment type="caution">
    <text evidence="3">The sequence shown here is derived from an EMBL/GenBank/DDBJ whole genome shotgun (WGS) entry which is preliminary data.</text>
</comment>
<evidence type="ECO:0000313" key="3">
    <source>
        <dbReference type="EMBL" id="GAA1796963.1"/>
    </source>
</evidence>
<dbReference type="InterPro" id="IPR000120">
    <property type="entry name" value="Amidase"/>
</dbReference>
<gene>
    <name evidence="3" type="ORF">GCM10009811_21510</name>
</gene>
<reference evidence="4" key="1">
    <citation type="journal article" date="2019" name="Int. J. Syst. Evol. Microbiol.">
        <title>The Global Catalogue of Microorganisms (GCM) 10K type strain sequencing project: providing services to taxonomists for standard genome sequencing and annotation.</title>
        <authorList>
            <consortium name="The Broad Institute Genomics Platform"/>
            <consortium name="The Broad Institute Genome Sequencing Center for Infectious Disease"/>
            <person name="Wu L."/>
            <person name="Ma J."/>
        </authorList>
    </citation>
    <scope>NUCLEOTIDE SEQUENCE [LARGE SCALE GENOMIC DNA]</scope>
    <source>
        <strain evidence="4">JCM 15592</strain>
    </source>
</reference>